<sequence>MDKGTTFDRFLKTNPPPFMGTDKPSNAEAWLLQMEKIFDVLGCSEAQKVSFAAYKLQGGAEHWWRLAKEHYKDKQDELVWSKFKTDF</sequence>
<gene>
    <name evidence="2" type="ORF">RHGRI_014308</name>
</gene>
<reference evidence="2" key="1">
    <citation type="submission" date="2020-08" db="EMBL/GenBank/DDBJ databases">
        <title>Plant Genome Project.</title>
        <authorList>
            <person name="Zhang R.-G."/>
        </authorList>
    </citation>
    <scope>NUCLEOTIDE SEQUENCE</scope>
    <source>
        <strain evidence="2">WSP0</strain>
        <tissue evidence="2">Leaf</tissue>
    </source>
</reference>
<dbReference type="AlphaFoldDB" id="A0AAV6K8U7"/>
<feature type="compositionally biased region" description="Basic and acidic residues" evidence="1">
    <location>
        <begin position="1"/>
        <end position="11"/>
    </location>
</feature>
<evidence type="ECO:0000313" key="2">
    <source>
        <dbReference type="EMBL" id="KAG5548902.1"/>
    </source>
</evidence>
<evidence type="ECO:0008006" key="4">
    <source>
        <dbReference type="Google" id="ProtNLM"/>
    </source>
</evidence>
<name>A0AAV6K8U7_9ERIC</name>
<keyword evidence="3" id="KW-1185">Reference proteome</keyword>
<evidence type="ECO:0000256" key="1">
    <source>
        <dbReference type="SAM" id="MobiDB-lite"/>
    </source>
</evidence>
<dbReference type="Proteomes" id="UP000823749">
    <property type="component" value="Chromosome 5"/>
</dbReference>
<organism evidence="2 3">
    <name type="scientific">Rhododendron griersonianum</name>
    <dbReference type="NCBI Taxonomy" id="479676"/>
    <lineage>
        <taxon>Eukaryota</taxon>
        <taxon>Viridiplantae</taxon>
        <taxon>Streptophyta</taxon>
        <taxon>Embryophyta</taxon>
        <taxon>Tracheophyta</taxon>
        <taxon>Spermatophyta</taxon>
        <taxon>Magnoliopsida</taxon>
        <taxon>eudicotyledons</taxon>
        <taxon>Gunneridae</taxon>
        <taxon>Pentapetalae</taxon>
        <taxon>asterids</taxon>
        <taxon>Ericales</taxon>
        <taxon>Ericaceae</taxon>
        <taxon>Ericoideae</taxon>
        <taxon>Rhodoreae</taxon>
        <taxon>Rhododendron</taxon>
    </lineage>
</organism>
<accession>A0AAV6K8U7</accession>
<dbReference type="EMBL" id="JACTNZ010000005">
    <property type="protein sequence ID" value="KAG5548902.1"/>
    <property type="molecule type" value="Genomic_DNA"/>
</dbReference>
<evidence type="ECO:0000313" key="3">
    <source>
        <dbReference type="Proteomes" id="UP000823749"/>
    </source>
</evidence>
<comment type="caution">
    <text evidence="2">The sequence shown here is derived from an EMBL/GenBank/DDBJ whole genome shotgun (WGS) entry which is preliminary data.</text>
</comment>
<feature type="region of interest" description="Disordered" evidence="1">
    <location>
        <begin position="1"/>
        <end position="22"/>
    </location>
</feature>
<proteinExistence type="predicted"/>
<protein>
    <recommendedName>
        <fullName evidence="4">Retrotransposon gag domain-containing protein</fullName>
    </recommendedName>
</protein>